<evidence type="ECO:0000313" key="5">
    <source>
        <dbReference type="Proteomes" id="UP000318758"/>
    </source>
</evidence>
<evidence type="ECO:0000256" key="1">
    <source>
        <dbReference type="SAM" id="Phobius"/>
    </source>
</evidence>
<dbReference type="Proteomes" id="UP000318758">
    <property type="component" value="Chromosome"/>
</dbReference>
<protein>
    <submittedName>
        <fullName evidence="2">Uncharacterized protein</fullName>
    </submittedName>
</protein>
<organism evidence="2 4">
    <name type="scientific">Shewanella marisflavi</name>
    <dbReference type="NCBI Taxonomy" id="260364"/>
    <lineage>
        <taxon>Bacteria</taxon>
        <taxon>Pseudomonadati</taxon>
        <taxon>Pseudomonadota</taxon>
        <taxon>Gammaproteobacteria</taxon>
        <taxon>Alteromonadales</taxon>
        <taxon>Shewanellaceae</taxon>
        <taxon>Shewanella</taxon>
    </lineage>
</organism>
<gene>
    <name evidence="2" type="ORF">CFF01_04125</name>
    <name evidence="3" type="ORF">FGA12_04010</name>
</gene>
<keyword evidence="5" id="KW-1185">Reference proteome</keyword>
<name>A0AAC9XMF2_9GAMM</name>
<dbReference type="RefSeq" id="WP_033539686.1">
    <property type="nucleotide sequence ID" value="NZ_CP022272.1"/>
</dbReference>
<proteinExistence type="predicted"/>
<evidence type="ECO:0000313" key="2">
    <source>
        <dbReference type="EMBL" id="ASJ95841.1"/>
    </source>
</evidence>
<keyword evidence="1" id="KW-0472">Membrane</keyword>
<feature type="transmembrane region" description="Helical" evidence="1">
    <location>
        <begin position="15"/>
        <end position="36"/>
    </location>
</feature>
<dbReference type="AlphaFoldDB" id="A0AAC9XMF2"/>
<dbReference type="Proteomes" id="UP000198233">
    <property type="component" value="Chromosome"/>
</dbReference>
<feature type="transmembrane region" description="Helical" evidence="1">
    <location>
        <begin position="48"/>
        <end position="77"/>
    </location>
</feature>
<dbReference type="EMBL" id="CP022272">
    <property type="protein sequence ID" value="ASJ95841.1"/>
    <property type="molecule type" value="Genomic_DNA"/>
</dbReference>
<keyword evidence="1" id="KW-0812">Transmembrane</keyword>
<accession>A0AAC9XMF2</accession>
<keyword evidence="1" id="KW-1133">Transmembrane helix</keyword>
<dbReference type="KEGG" id="smav:CFF01_04125"/>
<reference evidence="2 4" key="1">
    <citation type="submission" date="2017-06" db="EMBL/GenBank/DDBJ databases">
        <title>Complete genome sequence of Shewanella marisflavi EP1 associated with anaerobic 2,4-dinitrotoluene reduction and salt tolerance.</title>
        <authorList>
            <person name="Huang J."/>
        </authorList>
    </citation>
    <scope>NUCLEOTIDE SEQUENCE [LARGE SCALE GENOMIC DNA]</scope>
    <source>
        <strain evidence="2 4">EP1</strain>
    </source>
</reference>
<reference evidence="3 5" key="2">
    <citation type="submission" date="2019-06" db="EMBL/GenBank/DDBJ databases">
        <title>Complete genome of Shewanella marisflavi ECSMB14101, a mussel settlement-inducing bacterium isolated from East China Sea.</title>
        <authorList>
            <person name="Yang J."/>
            <person name="Liang X."/>
            <person name="Chang R."/>
            <person name="Peng L."/>
        </authorList>
    </citation>
    <scope>NUCLEOTIDE SEQUENCE [LARGE SCALE GENOMIC DNA]</scope>
    <source>
        <strain evidence="3 5">ECSMB14101</strain>
    </source>
</reference>
<evidence type="ECO:0000313" key="3">
    <source>
        <dbReference type="EMBL" id="QDF74399.1"/>
    </source>
</evidence>
<evidence type="ECO:0000313" key="4">
    <source>
        <dbReference type="Proteomes" id="UP000198233"/>
    </source>
</evidence>
<sequence>MTQKQAQTPTIEDKLILLLKTSIVLGLCLIALGIYLHNFSDTMEAMGVTGIIISAVCVAFGMVLSLPTKMYLTFLLVKRESEKQQ</sequence>
<dbReference type="EMBL" id="CP041153">
    <property type="protein sequence ID" value="QDF74399.1"/>
    <property type="molecule type" value="Genomic_DNA"/>
</dbReference>